<evidence type="ECO:0000313" key="2">
    <source>
        <dbReference type="Proteomes" id="UP000231501"/>
    </source>
</evidence>
<keyword evidence="2" id="KW-1185">Reference proteome</keyword>
<sequence length="171" mass="19014">MPRYVAFLRGVSPMNARMPDLVRAFEAAGFTRVKTVISSGNVVFDHDGAPVDELERLAEQAMTDALGKTFGTTVRPVDHLRRIVDADHHTPFDPPAEAKRLITFLKRPHEEPVALPLKGEGAAICKLEGVEVYSHYLPNDKGPLFMTMLEKTFGKQITTRTVDTVRKCIKA</sequence>
<gene>
    <name evidence="1" type="ORF">CS062_22225</name>
</gene>
<organism evidence="1 2">
    <name type="scientific">Roseateles chitinivorans</name>
    <dbReference type="NCBI Taxonomy" id="2917965"/>
    <lineage>
        <taxon>Bacteria</taxon>
        <taxon>Pseudomonadati</taxon>
        <taxon>Pseudomonadota</taxon>
        <taxon>Betaproteobacteria</taxon>
        <taxon>Burkholderiales</taxon>
        <taxon>Sphaerotilaceae</taxon>
        <taxon>Roseateles</taxon>
    </lineage>
</organism>
<protein>
    <recommendedName>
        <fullName evidence="3">DUF1697 domain-containing protein</fullName>
    </recommendedName>
</protein>
<proteinExistence type="predicted"/>
<dbReference type="EMBL" id="PEOG01000087">
    <property type="protein sequence ID" value="PIM50964.1"/>
    <property type="molecule type" value="Genomic_DNA"/>
</dbReference>
<name>A0A2G9C5P7_9BURK</name>
<reference evidence="1 2" key="1">
    <citation type="submission" date="2017-11" db="EMBL/GenBank/DDBJ databases">
        <title>Draft genome sequence of Mitsuaria sp. HWN-4.</title>
        <authorList>
            <person name="Gundlapally S.R."/>
        </authorList>
    </citation>
    <scope>NUCLEOTIDE SEQUENCE [LARGE SCALE GENOMIC DNA]</scope>
    <source>
        <strain evidence="1 2">HWN-4</strain>
    </source>
</reference>
<evidence type="ECO:0008006" key="3">
    <source>
        <dbReference type="Google" id="ProtNLM"/>
    </source>
</evidence>
<dbReference type="RefSeq" id="WP_099863791.1">
    <property type="nucleotide sequence ID" value="NZ_PEOG01000087.1"/>
</dbReference>
<dbReference type="OrthoDB" id="9806494at2"/>
<accession>A0A2G9C5P7</accession>
<dbReference type="PIRSF" id="PIRSF008502">
    <property type="entry name" value="UCP008502"/>
    <property type="match status" value="1"/>
</dbReference>
<dbReference type="AlphaFoldDB" id="A0A2G9C5P7"/>
<dbReference type="InterPro" id="IPR012545">
    <property type="entry name" value="DUF1697"/>
</dbReference>
<dbReference type="PANTHER" id="PTHR36439">
    <property type="entry name" value="BLL4334 PROTEIN"/>
    <property type="match status" value="1"/>
</dbReference>
<dbReference type="PANTHER" id="PTHR36439:SF1">
    <property type="entry name" value="DUF1697 DOMAIN-CONTAINING PROTEIN"/>
    <property type="match status" value="1"/>
</dbReference>
<evidence type="ECO:0000313" key="1">
    <source>
        <dbReference type="EMBL" id="PIM50964.1"/>
    </source>
</evidence>
<dbReference type="SUPFAM" id="SSF160379">
    <property type="entry name" value="SP0830-like"/>
    <property type="match status" value="1"/>
</dbReference>
<dbReference type="Gene3D" id="3.30.70.1280">
    <property type="entry name" value="SP0830-like domains"/>
    <property type="match status" value="1"/>
</dbReference>
<comment type="caution">
    <text evidence="1">The sequence shown here is derived from an EMBL/GenBank/DDBJ whole genome shotgun (WGS) entry which is preliminary data.</text>
</comment>
<dbReference type="Pfam" id="PF08002">
    <property type="entry name" value="DUF1697"/>
    <property type="match status" value="1"/>
</dbReference>
<dbReference type="Proteomes" id="UP000231501">
    <property type="component" value="Unassembled WGS sequence"/>
</dbReference>